<feature type="signal peptide" evidence="6">
    <location>
        <begin position="1"/>
        <end position="29"/>
    </location>
</feature>
<evidence type="ECO:0000256" key="4">
    <source>
        <dbReference type="PROSITE-ProRule" id="PRU01377"/>
    </source>
</evidence>
<feature type="compositionally biased region" description="Low complexity" evidence="5">
    <location>
        <begin position="251"/>
        <end position="267"/>
    </location>
</feature>
<comment type="similarity">
    <text evidence="1 4">Belongs to the protease inhibitor I47 (latexin) family.</text>
</comment>
<evidence type="ECO:0000256" key="6">
    <source>
        <dbReference type="SAM" id="SignalP"/>
    </source>
</evidence>
<evidence type="ECO:0000256" key="1">
    <source>
        <dbReference type="ARBA" id="ARBA00010083"/>
    </source>
</evidence>
<dbReference type="RefSeq" id="XP_054838100.1">
    <property type="nucleotide sequence ID" value="XM_054982125.1"/>
</dbReference>
<dbReference type="Gene3D" id="3.10.450.10">
    <property type="match status" value="2"/>
</dbReference>
<evidence type="ECO:0000313" key="9">
    <source>
        <dbReference type="RefSeq" id="XP_054838100.1"/>
    </source>
</evidence>
<accession>A0AA97L0T3</accession>
<keyword evidence="3" id="KW-0677">Repeat</keyword>
<dbReference type="InterPro" id="IPR009684">
    <property type="entry name" value="Latexin"/>
</dbReference>
<evidence type="ECO:0000259" key="7">
    <source>
        <dbReference type="PROSITE" id="PS52033"/>
    </source>
</evidence>
<proteinExistence type="inferred from homology"/>
<dbReference type="GO" id="GO:0008191">
    <property type="term" value="F:metalloendopeptidase inhibitor activity"/>
    <property type="evidence" value="ECO:0007669"/>
    <property type="project" value="UniProtKB-UniRule"/>
</dbReference>
<dbReference type="AlphaFoldDB" id="A0AA97L0T3"/>
<sequence>MQPLKATRSRSRLLLLAALLALLPAPAVGQVDRRPKHIWTDPLLGLRPGGSLDTSSRQVQRAAQTAVSYFNYQQGSPSSLREPGSVKAASLKVIPGVGHKYYLQFVTEDLLTGQNLGNCLASVFYLKSKPKPAVDINCLLDKDRDQRQWKDRALYSALYQRIARDIKPPQEYLQGLGALGSSFLAWEMSTEDMAYTLTEIKNVKLWKRADDLLEFDYTVVLGGESEESSLSCHMRVVWMPEQPAEVKYDCSSEGASSESSGSGAEFGSTDDFIFQSVNV</sequence>
<feature type="domain" description="Cystatin LXN-type" evidence="7">
    <location>
        <begin position="158"/>
        <end position="258"/>
    </location>
</feature>
<feature type="domain" description="Cystatin LXN-type" evidence="7">
    <location>
        <begin position="48"/>
        <end position="146"/>
    </location>
</feature>
<evidence type="ECO:0000313" key="8">
    <source>
        <dbReference type="Proteomes" id="UP001190640"/>
    </source>
</evidence>
<evidence type="ECO:0000256" key="5">
    <source>
        <dbReference type="SAM" id="MobiDB-lite"/>
    </source>
</evidence>
<keyword evidence="6" id="KW-0732">Signal</keyword>
<evidence type="ECO:0000256" key="2">
    <source>
        <dbReference type="ARBA" id="ARBA00022690"/>
    </source>
</evidence>
<evidence type="ECO:0000256" key="3">
    <source>
        <dbReference type="ARBA" id="ARBA00022737"/>
    </source>
</evidence>
<keyword evidence="2 4" id="KW-0646">Protease inhibitor</keyword>
<organism evidence="8 9">
    <name type="scientific">Eublepharis macularius</name>
    <name type="common">Leopard gecko</name>
    <name type="synonym">Cyrtodactylus macularius</name>
    <dbReference type="NCBI Taxonomy" id="481883"/>
    <lineage>
        <taxon>Eukaryota</taxon>
        <taxon>Metazoa</taxon>
        <taxon>Chordata</taxon>
        <taxon>Craniata</taxon>
        <taxon>Vertebrata</taxon>
        <taxon>Euteleostomi</taxon>
        <taxon>Lepidosauria</taxon>
        <taxon>Squamata</taxon>
        <taxon>Bifurcata</taxon>
        <taxon>Gekkota</taxon>
        <taxon>Eublepharidae</taxon>
        <taxon>Eublepharinae</taxon>
        <taxon>Eublepharis</taxon>
    </lineage>
</organism>
<dbReference type="InterPro" id="IPR049897">
    <property type="entry name" value="CYSTATIN_LXN"/>
</dbReference>
<dbReference type="InterPro" id="IPR046350">
    <property type="entry name" value="Cystatin_sf"/>
</dbReference>
<dbReference type="GO" id="GO:0005615">
    <property type="term" value="C:extracellular space"/>
    <property type="evidence" value="ECO:0007669"/>
    <property type="project" value="TreeGrafter"/>
</dbReference>
<protein>
    <submittedName>
        <fullName evidence="9">Retinoic acid receptor responder protein 1-like</fullName>
    </submittedName>
</protein>
<keyword evidence="8" id="KW-1185">Reference proteome</keyword>
<dbReference type="SUPFAM" id="SSF54403">
    <property type="entry name" value="Cystatin/monellin"/>
    <property type="match status" value="2"/>
</dbReference>
<name>A0AA97L0T3_EUBMA</name>
<feature type="chain" id="PRO_5041682942" evidence="6">
    <location>
        <begin position="30"/>
        <end position="279"/>
    </location>
</feature>
<dbReference type="Pfam" id="PF06907">
    <property type="entry name" value="LXN"/>
    <property type="match status" value="1"/>
</dbReference>
<reference evidence="9" key="1">
    <citation type="submission" date="2025-08" db="UniProtKB">
        <authorList>
            <consortium name="RefSeq"/>
        </authorList>
    </citation>
    <scope>IDENTIFICATION</scope>
    <source>
        <tissue evidence="9">Blood</tissue>
    </source>
</reference>
<dbReference type="PROSITE" id="PS52033">
    <property type="entry name" value="CYSTATIN_LXN"/>
    <property type="match status" value="2"/>
</dbReference>
<dbReference type="PANTHER" id="PTHR28591:SF2">
    <property type="entry name" value="RETINOIC ACID RECEPTOR RESPONDER PROTEIN 1"/>
    <property type="match status" value="1"/>
</dbReference>
<feature type="region of interest" description="Disordered" evidence="5">
    <location>
        <begin position="249"/>
        <end position="268"/>
    </location>
</feature>
<dbReference type="GeneID" id="129331693"/>
<dbReference type="PANTHER" id="PTHR28591">
    <property type="entry name" value="LATEXIN"/>
    <property type="match status" value="1"/>
</dbReference>
<gene>
    <name evidence="9" type="primary">LOC129331693</name>
</gene>
<dbReference type="KEGG" id="emc:129331693"/>
<dbReference type="Proteomes" id="UP001190640">
    <property type="component" value="Chromosome 6"/>
</dbReference>